<dbReference type="KEGG" id="sgm:GCM10017557_40250"/>
<keyword evidence="3" id="KW-1185">Reference proteome</keyword>
<evidence type="ECO:0000256" key="1">
    <source>
        <dbReference type="SAM" id="MobiDB-lite"/>
    </source>
</evidence>
<organism evidence="2 3">
    <name type="scientific">Streptomyces aurantiacus</name>
    <dbReference type="NCBI Taxonomy" id="47760"/>
    <lineage>
        <taxon>Bacteria</taxon>
        <taxon>Bacillati</taxon>
        <taxon>Actinomycetota</taxon>
        <taxon>Actinomycetes</taxon>
        <taxon>Kitasatosporales</taxon>
        <taxon>Streptomycetaceae</taxon>
        <taxon>Streptomyces</taxon>
        <taxon>Streptomyces aurantiacus group</taxon>
    </lineage>
</organism>
<dbReference type="Proteomes" id="UP000516444">
    <property type="component" value="Chromosome"/>
</dbReference>
<dbReference type="AlphaFoldDB" id="A0A7G1P5V0"/>
<proteinExistence type="predicted"/>
<name>A0A7G1P5V0_9ACTN</name>
<evidence type="ECO:0000313" key="3">
    <source>
        <dbReference type="Proteomes" id="UP000516444"/>
    </source>
</evidence>
<reference evidence="2 3" key="1">
    <citation type="journal article" date="2014" name="Int. J. Syst. Evol. Microbiol.">
        <title>Complete genome sequence of Corynebacterium casei LMG S-19264T (=DSM 44701T), isolated from a smear-ripened cheese.</title>
        <authorList>
            <consortium name="US DOE Joint Genome Institute (JGI-PGF)"/>
            <person name="Walter F."/>
            <person name="Albersmeier A."/>
            <person name="Kalinowski J."/>
            <person name="Ruckert C."/>
        </authorList>
    </citation>
    <scope>NUCLEOTIDE SEQUENCE [LARGE SCALE GENOMIC DNA]</scope>
    <source>
        <strain evidence="2 3">JCM 4677</strain>
    </source>
</reference>
<feature type="region of interest" description="Disordered" evidence="1">
    <location>
        <begin position="37"/>
        <end position="72"/>
    </location>
</feature>
<gene>
    <name evidence="2" type="ORF">GCM10017557_40250</name>
</gene>
<dbReference type="EMBL" id="AP023440">
    <property type="protein sequence ID" value="BCL29166.1"/>
    <property type="molecule type" value="Genomic_DNA"/>
</dbReference>
<accession>A0A7G1P5V0</accession>
<evidence type="ECO:0000313" key="2">
    <source>
        <dbReference type="EMBL" id="BCL29166.1"/>
    </source>
</evidence>
<sequence length="72" mass="7969">MSGAVAEMETMVTVMAAKDNGSNLLFTRSYRRWAVEDEPHPIGPYRSRARRQRLESPPGQASCPPVRRGAAP</sequence>
<protein>
    <submittedName>
        <fullName evidence="2">Uncharacterized protein</fullName>
    </submittedName>
</protein>